<organism evidence="2 3">
    <name type="scientific">Mucilaginibacter auburnensis</name>
    <dbReference type="NCBI Taxonomy" id="1457233"/>
    <lineage>
        <taxon>Bacteria</taxon>
        <taxon>Pseudomonadati</taxon>
        <taxon>Bacteroidota</taxon>
        <taxon>Sphingobacteriia</taxon>
        <taxon>Sphingobacteriales</taxon>
        <taxon>Sphingobacteriaceae</taxon>
        <taxon>Mucilaginibacter</taxon>
    </lineage>
</organism>
<sequence length="244" mass="26715">MKTTSSQLKVLAIDIGGSHVKATVLDKNGQMLSDYIKTDTPSPANPESVMKAIKELTKELTYDRVSVGFPGYVRDGVVGTAPNLDNKAWAGYDFASKLSEELKVPAKVVNDADMQGLGIASGKGLELVITLGTGLGSALLLDGVLLPHLEMAHHPITKTKDYDQYMGDRELEKIGKKKWNQRMERVFQVLKTVFNYDHLYIGGGNSRLLTMKLDDNMTVVSNKDGIKGGARLWTNEAKTKSSKK</sequence>
<keyword evidence="2" id="KW-0418">Kinase</keyword>
<dbReference type="EMBL" id="PGFJ01000001">
    <property type="protein sequence ID" value="PJJ83243.1"/>
    <property type="molecule type" value="Genomic_DNA"/>
</dbReference>
<keyword evidence="3" id="KW-1185">Reference proteome</keyword>
<dbReference type="AlphaFoldDB" id="A0A2H9VR17"/>
<dbReference type="PANTHER" id="PTHR18964">
    <property type="entry name" value="ROK (REPRESSOR, ORF, KINASE) FAMILY"/>
    <property type="match status" value="1"/>
</dbReference>
<evidence type="ECO:0000256" key="1">
    <source>
        <dbReference type="ARBA" id="ARBA00006479"/>
    </source>
</evidence>
<dbReference type="SUPFAM" id="SSF53067">
    <property type="entry name" value="Actin-like ATPase domain"/>
    <property type="match status" value="1"/>
</dbReference>
<dbReference type="CDD" id="cd24058">
    <property type="entry name" value="ASKHA_NBD_ROK_PPGK"/>
    <property type="match status" value="1"/>
</dbReference>
<dbReference type="OrthoDB" id="849313at2"/>
<dbReference type="InterPro" id="IPR043129">
    <property type="entry name" value="ATPase_NBD"/>
</dbReference>
<dbReference type="Proteomes" id="UP000242687">
    <property type="component" value="Unassembled WGS sequence"/>
</dbReference>
<evidence type="ECO:0000313" key="2">
    <source>
        <dbReference type="EMBL" id="PJJ83243.1"/>
    </source>
</evidence>
<reference evidence="2 3" key="1">
    <citation type="submission" date="2017-11" db="EMBL/GenBank/DDBJ databases">
        <title>Genomic Encyclopedia of Archaeal and Bacterial Type Strains, Phase II (KMG-II): From Individual Species to Whole Genera.</title>
        <authorList>
            <person name="Goeker M."/>
        </authorList>
    </citation>
    <scope>NUCLEOTIDE SEQUENCE [LARGE SCALE GENOMIC DNA]</scope>
    <source>
        <strain evidence="2 3">DSM 28175</strain>
    </source>
</reference>
<accession>A0A2H9VR17</accession>
<dbReference type="PANTHER" id="PTHR18964:SF149">
    <property type="entry name" value="BIFUNCTIONAL UDP-N-ACETYLGLUCOSAMINE 2-EPIMERASE_N-ACETYLMANNOSAMINE KINASE"/>
    <property type="match status" value="1"/>
</dbReference>
<dbReference type="GO" id="GO:0016301">
    <property type="term" value="F:kinase activity"/>
    <property type="evidence" value="ECO:0007669"/>
    <property type="project" value="UniProtKB-KW"/>
</dbReference>
<dbReference type="InterPro" id="IPR000600">
    <property type="entry name" value="ROK"/>
</dbReference>
<keyword evidence="2" id="KW-0808">Transferase</keyword>
<gene>
    <name evidence="2" type="ORF">CLV57_0222</name>
</gene>
<comment type="caution">
    <text evidence="2">The sequence shown here is derived from an EMBL/GenBank/DDBJ whole genome shotgun (WGS) entry which is preliminary data.</text>
</comment>
<dbReference type="Pfam" id="PF00480">
    <property type="entry name" value="ROK"/>
    <property type="match status" value="1"/>
</dbReference>
<name>A0A2H9VR17_9SPHI</name>
<evidence type="ECO:0000313" key="3">
    <source>
        <dbReference type="Proteomes" id="UP000242687"/>
    </source>
</evidence>
<dbReference type="RefSeq" id="WP_100339525.1">
    <property type="nucleotide sequence ID" value="NZ_PGFJ01000001.1"/>
</dbReference>
<proteinExistence type="inferred from homology"/>
<dbReference type="Gene3D" id="3.30.420.40">
    <property type="match status" value="2"/>
</dbReference>
<comment type="similarity">
    <text evidence="1">Belongs to the ROK (NagC/XylR) family.</text>
</comment>
<protein>
    <submittedName>
        <fullName evidence="2">Polyphosphate glucokinase</fullName>
    </submittedName>
</protein>